<evidence type="ECO:0000256" key="3">
    <source>
        <dbReference type="ARBA" id="ARBA00022833"/>
    </source>
</evidence>
<protein>
    <recommendedName>
        <fullName evidence="5">E3 ubiquitin-protein ligase</fullName>
        <ecNumber evidence="5">2.3.2.27</ecNumber>
    </recommendedName>
</protein>
<dbReference type="GO" id="GO:0005737">
    <property type="term" value="C:cytoplasm"/>
    <property type="evidence" value="ECO:0007669"/>
    <property type="project" value="TreeGrafter"/>
</dbReference>
<dbReference type="PANTHER" id="PTHR21497:SF24">
    <property type="entry name" value="E3 UBIQUITIN-PROTEIN LIGASE UBR1"/>
    <property type="match status" value="1"/>
</dbReference>
<evidence type="ECO:0000256" key="5">
    <source>
        <dbReference type="RuleBase" id="RU366018"/>
    </source>
</evidence>
<keyword evidence="5" id="KW-0833">Ubl conjugation pathway</keyword>
<dbReference type="Pfam" id="PF02207">
    <property type="entry name" value="zf-UBR"/>
    <property type="match status" value="1"/>
</dbReference>
<dbReference type="UniPathway" id="UPA00143"/>
<dbReference type="Proteomes" id="UP000515908">
    <property type="component" value="Chromosome 29"/>
</dbReference>
<dbReference type="InterPro" id="IPR039164">
    <property type="entry name" value="UBR1-like"/>
</dbReference>
<dbReference type="CDD" id="cd19672">
    <property type="entry name" value="UBR-box_UBR1_like"/>
    <property type="match status" value="1"/>
</dbReference>
<dbReference type="GO" id="GO:0071596">
    <property type="term" value="P:ubiquitin-dependent protein catabolic process via the N-end rule pathway"/>
    <property type="evidence" value="ECO:0007669"/>
    <property type="project" value="UniProtKB-UniRule"/>
</dbReference>
<keyword evidence="2 5" id="KW-0863">Zinc-finger</keyword>
<organism evidence="8 9">
    <name type="scientific">Angomonas deanei</name>
    <dbReference type="NCBI Taxonomy" id="59799"/>
    <lineage>
        <taxon>Eukaryota</taxon>
        <taxon>Discoba</taxon>
        <taxon>Euglenozoa</taxon>
        <taxon>Kinetoplastea</taxon>
        <taxon>Metakinetoplastina</taxon>
        <taxon>Trypanosomatida</taxon>
        <taxon>Trypanosomatidae</taxon>
        <taxon>Strigomonadinae</taxon>
        <taxon>Angomonas</taxon>
    </lineage>
</organism>
<dbReference type="SMART" id="SM00396">
    <property type="entry name" value="ZnF_UBR1"/>
    <property type="match status" value="1"/>
</dbReference>
<evidence type="ECO:0000256" key="6">
    <source>
        <dbReference type="SAM" id="MobiDB-lite"/>
    </source>
</evidence>
<dbReference type="GO" id="GO:0016567">
    <property type="term" value="P:protein ubiquitination"/>
    <property type="evidence" value="ECO:0007669"/>
    <property type="project" value="UniProtKB-UniRule"/>
</dbReference>
<dbReference type="EC" id="2.3.2.27" evidence="5"/>
<dbReference type="VEuPathDB" id="TriTrypDB:ADEAN_001043900"/>
<dbReference type="GO" id="GO:0000151">
    <property type="term" value="C:ubiquitin ligase complex"/>
    <property type="evidence" value="ECO:0007669"/>
    <property type="project" value="TreeGrafter"/>
</dbReference>
<feature type="zinc finger region" description="UBR-type" evidence="4">
    <location>
        <begin position="80"/>
        <end position="152"/>
    </location>
</feature>
<dbReference type="Gene3D" id="2.10.110.30">
    <property type="match status" value="1"/>
</dbReference>
<keyword evidence="9" id="KW-1185">Reference proteome</keyword>
<gene>
    <name evidence="8" type="ORF">ADEAN_001043900</name>
</gene>
<dbReference type="InterPro" id="IPR003126">
    <property type="entry name" value="Znf_UBR"/>
</dbReference>
<proteinExistence type="inferred from homology"/>
<comment type="pathway">
    <text evidence="5">Protein modification; protein ubiquitination.</text>
</comment>
<evidence type="ECO:0000256" key="4">
    <source>
        <dbReference type="PROSITE-ProRule" id="PRU00508"/>
    </source>
</evidence>
<reference evidence="8 9" key="1">
    <citation type="submission" date="2020-08" db="EMBL/GenBank/DDBJ databases">
        <authorList>
            <person name="Newling K."/>
            <person name="Davey J."/>
            <person name="Forrester S."/>
        </authorList>
    </citation>
    <scope>NUCLEOTIDE SEQUENCE [LARGE SCALE GENOMIC DNA]</scope>
    <source>
        <strain evidence="9">Crithidia deanei Carvalho (ATCC PRA-265)</strain>
    </source>
</reference>
<dbReference type="AlphaFoldDB" id="A0A7G2CTN2"/>
<evidence type="ECO:0000259" key="7">
    <source>
        <dbReference type="PROSITE" id="PS51157"/>
    </source>
</evidence>
<dbReference type="GO" id="GO:0008270">
    <property type="term" value="F:zinc ion binding"/>
    <property type="evidence" value="ECO:0007669"/>
    <property type="project" value="UniProtKB-UniRule"/>
</dbReference>
<feature type="region of interest" description="Disordered" evidence="6">
    <location>
        <begin position="1079"/>
        <end position="1115"/>
    </location>
</feature>
<sequence>MSFKDSYASPDHLRKNTELLKKALDKEHETYLNTLPCVPEEKGYTPRAVDFVFYVIEANATQETGLLVDTSAPEDSSLFSSCGREVFRYSPYFRCEKCGLSTGSVLCPECFFHSPCRHHNYFFTFCGDNNGYCDCGDVSAWSKESFCTKHTGAGKTIEEMTEEDSGEIGWQELMLNFITRLLSLEILNLIRTDQKSLEGEGAMDRLPDYCKTFHTILMSASSRRFRDCVGRCFGSRLFPLETGAKVNPLADFCLEHRIVACLEPFCILCSINEAVFSPWALALTFHFFYAPSFRILCLELSSKYFKLSAFLSDISLICLNRETVARLSAHPNGLMDFPDHPEWKHETMSHRAIRSILLYLCEQRSESLPPLHGSDYLFPIHQNTSVSVKTSSYFVSTIQSGPEAALAGILSGCAFRAYLMTLEELAVSNYHRFRENARNFFNIQSSSFFLSSGSVQGFQLLFKQIYDIGQFIAHCGCHTDIVERFGADPLLIEELRQIDGLSPTSNFFDVSDATNSGVVPYFFEMIKHTKVTRSILLPDEQQLADKTIPEGSVQLEYILTVGDVIMRSVLSFLDVQEKDFRKENDTVVLSSLSEEQCASVMAFDLLAPFSHAVSLFNLVVVSLARLLRIWVMLQNSPAASSRGTPPINAVLSKLLTRASVTRTDFYEQGLLDSLVMPFVLLCQHEEGIWQQNEYNFDYHGHSFCVSTANVFPRNYVLLLQVLCAEQYPSDFTLRIWQRFSYARKKEHTAPSAFLKLILTMQLSVSDLKTVPDYEKEFITHRIAMYIAAEDMTLSQMLEINLRQMCVLLLKEGMDRFLNVDWSSIIQEVLGEIAVPREVKDTKCYLIKDDTTWVKYVNLYSASPYELDLDTLHERYNLVRRRAEPTKPNSTPYCLPPPQFNASHVPAESLRPLRLLLHTDAVVIPAVHLLHQKYLEVRGDRSEDAPTSAVDPATVLHAITVLYLAVQDSLEVYHAQCRTEGGPIGDWKVVEDYLAGKEIHRSAFTEESVSGYCPLPELRHASSIKERLVRNITESASSTAEVLAGLRLYYKSNPSLDKFSYVRMIEFILTQTSLADFEEDCSEGDQTAAGPNEEEARLQRIKAKQKGNDAKAEKTL</sequence>
<keyword evidence="1 5" id="KW-0479">Metal-binding</keyword>
<evidence type="ECO:0000256" key="1">
    <source>
        <dbReference type="ARBA" id="ARBA00022723"/>
    </source>
</evidence>
<keyword evidence="3 5" id="KW-0862">Zinc</keyword>
<comment type="similarity">
    <text evidence="5">Belongs to the E3 ubiquitin-protein ligase UBR1-like family.</text>
</comment>
<dbReference type="EMBL" id="LR877173">
    <property type="protein sequence ID" value="CAD2222885.1"/>
    <property type="molecule type" value="Genomic_DNA"/>
</dbReference>
<dbReference type="PANTHER" id="PTHR21497">
    <property type="entry name" value="UBIQUITIN LIGASE E3 ALPHA-RELATED"/>
    <property type="match status" value="1"/>
</dbReference>
<dbReference type="GO" id="GO:0061630">
    <property type="term" value="F:ubiquitin protein ligase activity"/>
    <property type="evidence" value="ECO:0007669"/>
    <property type="project" value="UniProtKB-UniRule"/>
</dbReference>
<name>A0A7G2CTN2_9TRYP</name>
<feature type="compositionally biased region" description="Basic and acidic residues" evidence="6">
    <location>
        <begin position="1105"/>
        <end position="1115"/>
    </location>
</feature>
<evidence type="ECO:0000313" key="9">
    <source>
        <dbReference type="Proteomes" id="UP000515908"/>
    </source>
</evidence>
<dbReference type="PROSITE" id="PS51157">
    <property type="entry name" value="ZF_UBR"/>
    <property type="match status" value="1"/>
</dbReference>
<comment type="catalytic activity">
    <reaction evidence="5">
        <text>S-ubiquitinyl-[E2 ubiquitin-conjugating enzyme]-L-cysteine + [acceptor protein]-L-lysine = [E2 ubiquitin-conjugating enzyme]-L-cysteine + N(6)-ubiquitinyl-[acceptor protein]-L-lysine.</text>
        <dbReference type="EC" id="2.3.2.27"/>
    </reaction>
</comment>
<evidence type="ECO:0000256" key="2">
    <source>
        <dbReference type="ARBA" id="ARBA00022771"/>
    </source>
</evidence>
<feature type="domain" description="UBR-type" evidence="7">
    <location>
        <begin position="80"/>
        <end position="152"/>
    </location>
</feature>
<accession>A0A7G2CTN2</accession>
<comment type="function">
    <text evidence="5">Ubiquitin ligase protein which is a component of the N-end rule pathway. Recognizes and binds to proteins bearing specific N-terminal residues that are destabilizing according to the N-end rule, leading to their ubiquitination and subsequent degradation.</text>
</comment>
<keyword evidence="5" id="KW-0808">Transferase</keyword>
<evidence type="ECO:0000313" key="8">
    <source>
        <dbReference type="EMBL" id="CAD2222885.1"/>
    </source>
</evidence>